<keyword evidence="4" id="KW-0540">Nuclease</keyword>
<dbReference type="GO" id="GO:0046872">
    <property type="term" value="F:metal ion binding"/>
    <property type="evidence" value="ECO:0007669"/>
    <property type="project" value="UniProtKB-KW"/>
</dbReference>
<protein>
    <recommendedName>
        <fullName evidence="9">DDE Tnp4 domain-containing protein</fullName>
    </recommendedName>
</protein>
<accession>A0A8K0KGN4</accession>
<feature type="domain" description="DDE Tnp4" evidence="9">
    <location>
        <begin position="4"/>
        <end position="81"/>
    </location>
</feature>
<comment type="similarity">
    <text evidence="3">Belongs to the HARBI1 family.</text>
</comment>
<keyword evidence="5" id="KW-0479">Metal-binding</keyword>
<comment type="caution">
    <text evidence="10">The sequence shown here is derived from an EMBL/GenBank/DDBJ whole genome shotgun (WGS) entry which is preliminary data.</text>
</comment>
<proteinExistence type="inferred from homology"/>
<dbReference type="InterPro" id="IPR045249">
    <property type="entry name" value="HARBI1-like"/>
</dbReference>
<evidence type="ECO:0000256" key="5">
    <source>
        <dbReference type="ARBA" id="ARBA00022723"/>
    </source>
</evidence>
<dbReference type="GO" id="GO:0004518">
    <property type="term" value="F:nuclease activity"/>
    <property type="evidence" value="ECO:0007669"/>
    <property type="project" value="UniProtKB-KW"/>
</dbReference>
<evidence type="ECO:0000313" key="10">
    <source>
        <dbReference type="EMBL" id="KAG8234147.1"/>
    </source>
</evidence>
<comment type="cofactor">
    <cofactor evidence="1">
        <name>a divalent metal cation</name>
        <dbReference type="ChEBI" id="CHEBI:60240"/>
    </cofactor>
</comment>
<dbReference type="InterPro" id="IPR027806">
    <property type="entry name" value="HARBI1_dom"/>
</dbReference>
<reference evidence="10" key="2">
    <citation type="submission" date="2017-10" db="EMBL/GenBank/DDBJ databases">
        <title>Ladona fulva Genome sequencing and assembly.</title>
        <authorList>
            <person name="Murali S."/>
            <person name="Richards S."/>
            <person name="Bandaranaike D."/>
            <person name="Bellair M."/>
            <person name="Blankenburg K."/>
            <person name="Chao H."/>
            <person name="Dinh H."/>
            <person name="Doddapaneni H."/>
            <person name="Dugan-Rocha S."/>
            <person name="Elkadiri S."/>
            <person name="Gnanaolivu R."/>
            <person name="Hernandez B."/>
            <person name="Skinner E."/>
            <person name="Javaid M."/>
            <person name="Lee S."/>
            <person name="Li M."/>
            <person name="Ming W."/>
            <person name="Munidasa M."/>
            <person name="Muniz J."/>
            <person name="Nguyen L."/>
            <person name="Hughes D."/>
            <person name="Osuji N."/>
            <person name="Pu L.-L."/>
            <person name="Puazo M."/>
            <person name="Qu C."/>
            <person name="Quiroz J."/>
            <person name="Raj R."/>
            <person name="Weissenberger G."/>
            <person name="Xin Y."/>
            <person name="Zou X."/>
            <person name="Han Y."/>
            <person name="Worley K."/>
            <person name="Muzny D."/>
            <person name="Gibbs R."/>
        </authorList>
    </citation>
    <scope>NUCLEOTIDE SEQUENCE</scope>
    <source>
        <strain evidence="10">Sampled in the wild</strain>
    </source>
</reference>
<dbReference type="Proteomes" id="UP000792457">
    <property type="component" value="Unassembled WGS sequence"/>
</dbReference>
<dbReference type="GO" id="GO:0005634">
    <property type="term" value="C:nucleus"/>
    <property type="evidence" value="ECO:0007669"/>
    <property type="project" value="UniProtKB-SubCell"/>
</dbReference>
<evidence type="ECO:0000256" key="8">
    <source>
        <dbReference type="SAM" id="Phobius"/>
    </source>
</evidence>
<reference evidence="10" key="1">
    <citation type="submission" date="2013-04" db="EMBL/GenBank/DDBJ databases">
        <authorList>
            <person name="Qu J."/>
            <person name="Murali S.C."/>
            <person name="Bandaranaike D."/>
            <person name="Bellair M."/>
            <person name="Blankenburg K."/>
            <person name="Chao H."/>
            <person name="Dinh H."/>
            <person name="Doddapaneni H."/>
            <person name="Downs B."/>
            <person name="Dugan-Rocha S."/>
            <person name="Elkadiri S."/>
            <person name="Gnanaolivu R.D."/>
            <person name="Hernandez B."/>
            <person name="Javaid M."/>
            <person name="Jayaseelan J.C."/>
            <person name="Lee S."/>
            <person name="Li M."/>
            <person name="Ming W."/>
            <person name="Munidasa M."/>
            <person name="Muniz J."/>
            <person name="Nguyen L."/>
            <person name="Ongeri F."/>
            <person name="Osuji N."/>
            <person name="Pu L.-L."/>
            <person name="Puazo M."/>
            <person name="Qu C."/>
            <person name="Quiroz J."/>
            <person name="Raj R."/>
            <person name="Weissenberger G."/>
            <person name="Xin Y."/>
            <person name="Zou X."/>
            <person name="Han Y."/>
            <person name="Richards S."/>
            <person name="Worley K."/>
            <person name="Muzny D."/>
            <person name="Gibbs R."/>
        </authorList>
    </citation>
    <scope>NUCLEOTIDE SEQUENCE</scope>
    <source>
        <strain evidence="10">Sampled in the wild</strain>
    </source>
</reference>
<dbReference type="Pfam" id="PF13359">
    <property type="entry name" value="DDE_Tnp_4"/>
    <property type="match status" value="1"/>
</dbReference>
<evidence type="ECO:0000256" key="3">
    <source>
        <dbReference type="ARBA" id="ARBA00006958"/>
    </source>
</evidence>
<keyword evidence="6" id="KW-0378">Hydrolase</keyword>
<dbReference type="OrthoDB" id="6512700at2759"/>
<dbReference type="EMBL" id="KZ308784">
    <property type="protein sequence ID" value="KAG8234147.1"/>
    <property type="molecule type" value="Genomic_DNA"/>
</dbReference>
<keyword evidence="8" id="KW-0812">Transmembrane</keyword>
<dbReference type="PANTHER" id="PTHR22930:SF289">
    <property type="entry name" value="DDE TNP4 DOMAIN-CONTAINING PROTEIN-RELATED"/>
    <property type="match status" value="1"/>
</dbReference>
<dbReference type="PANTHER" id="PTHR22930">
    <property type="match status" value="1"/>
</dbReference>
<comment type="subcellular location">
    <subcellularLocation>
        <location evidence="2">Nucleus</location>
    </subcellularLocation>
</comment>
<evidence type="ECO:0000256" key="1">
    <source>
        <dbReference type="ARBA" id="ARBA00001968"/>
    </source>
</evidence>
<keyword evidence="8" id="KW-1133">Transmembrane helix</keyword>
<keyword evidence="8" id="KW-0472">Membrane</keyword>
<dbReference type="GO" id="GO:0016787">
    <property type="term" value="F:hydrolase activity"/>
    <property type="evidence" value="ECO:0007669"/>
    <property type="project" value="UniProtKB-KW"/>
</dbReference>
<evidence type="ECO:0000259" key="9">
    <source>
        <dbReference type="Pfam" id="PF13359"/>
    </source>
</evidence>
<evidence type="ECO:0000256" key="4">
    <source>
        <dbReference type="ARBA" id="ARBA00022722"/>
    </source>
</evidence>
<organism evidence="10 11">
    <name type="scientific">Ladona fulva</name>
    <name type="common">Scarce chaser dragonfly</name>
    <name type="synonym">Libellula fulva</name>
    <dbReference type="NCBI Taxonomy" id="123851"/>
    <lineage>
        <taxon>Eukaryota</taxon>
        <taxon>Metazoa</taxon>
        <taxon>Ecdysozoa</taxon>
        <taxon>Arthropoda</taxon>
        <taxon>Hexapoda</taxon>
        <taxon>Insecta</taxon>
        <taxon>Pterygota</taxon>
        <taxon>Palaeoptera</taxon>
        <taxon>Odonata</taxon>
        <taxon>Epiprocta</taxon>
        <taxon>Anisoptera</taxon>
        <taxon>Libelluloidea</taxon>
        <taxon>Libellulidae</taxon>
        <taxon>Ladona</taxon>
    </lineage>
</organism>
<evidence type="ECO:0000256" key="2">
    <source>
        <dbReference type="ARBA" id="ARBA00004123"/>
    </source>
</evidence>
<evidence type="ECO:0000256" key="7">
    <source>
        <dbReference type="ARBA" id="ARBA00023242"/>
    </source>
</evidence>
<evidence type="ECO:0000313" key="11">
    <source>
        <dbReference type="Proteomes" id="UP000792457"/>
    </source>
</evidence>
<keyword evidence="7" id="KW-0539">Nucleus</keyword>
<keyword evidence="11" id="KW-1185">Reference proteome</keyword>
<evidence type="ECO:0000256" key="6">
    <source>
        <dbReference type="ARBA" id="ARBA00022801"/>
    </source>
</evidence>
<sequence length="128" mass="14567">MNTGYLLGDSAYPSKSYLLTPVLNPRTLDEQRYNRSYIRTRNTIERCFGVLKRRFPCLSRGLRLRLGTTVAVIVAVVVLHNIATSDGNRIEDNAVDLENEEQPDHYFAREEDLQGVAARTGVINSHFR</sequence>
<dbReference type="AlphaFoldDB" id="A0A8K0KGN4"/>
<feature type="transmembrane region" description="Helical" evidence="8">
    <location>
        <begin position="62"/>
        <end position="83"/>
    </location>
</feature>
<gene>
    <name evidence="10" type="ORF">J437_LFUL014514</name>
</gene>
<name>A0A8K0KGN4_LADFU</name>